<keyword evidence="2" id="KW-1185">Reference proteome</keyword>
<organism evidence="1 2">
    <name type="scientific">Hibiscus sabdariffa</name>
    <name type="common">roselle</name>
    <dbReference type="NCBI Taxonomy" id="183260"/>
    <lineage>
        <taxon>Eukaryota</taxon>
        <taxon>Viridiplantae</taxon>
        <taxon>Streptophyta</taxon>
        <taxon>Embryophyta</taxon>
        <taxon>Tracheophyta</taxon>
        <taxon>Spermatophyta</taxon>
        <taxon>Magnoliopsida</taxon>
        <taxon>eudicotyledons</taxon>
        <taxon>Gunneridae</taxon>
        <taxon>Pentapetalae</taxon>
        <taxon>rosids</taxon>
        <taxon>malvids</taxon>
        <taxon>Malvales</taxon>
        <taxon>Malvaceae</taxon>
        <taxon>Malvoideae</taxon>
        <taxon>Hibiscus</taxon>
    </lineage>
</organism>
<comment type="caution">
    <text evidence="1">The sequence shown here is derived from an EMBL/GenBank/DDBJ whole genome shotgun (WGS) entry which is preliminary data.</text>
</comment>
<evidence type="ECO:0000313" key="1">
    <source>
        <dbReference type="EMBL" id="KAK8501945.1"/>
    </source>
</evidence>
<name>A0ABR2B510_9ROSI</name>
<gene>
    <name evidence="1" type="ORF">V6N12_019683</name>
</gene>
<accession>A0ABR2B510</accession>
<sequence>MHEILYFPTLVNTESSLNSAMLGHAMARKPSNGSNSLRIYLPNPEAPSSFPTPFLPYATWDHRGEDSKFKVFGGGLGKGEVSARLILDNGEVMVKLG</sequence>
<protein>
    <submittedName>
        <fullName evidence="1">Uncharacterized protein</fullName>
    </submittedName>
</protein>
<dbReference type="Proteomes" id="UP001472677">
    <property type="component" value="Unassembled WGS sequence"/>
</dbReference>
<proteinExistence type="predicted"/>
<dbReference type="EMBL" id="JBBPBM010000179">
    <property type="protein sequence ID" value="KAK8501945.1"/>
    <property type="molecule type" value="Genomic_DNA"/>
</dbReference>
<evidence type="ECO:0000313" key="2">
    <source>
        <dbReference type="Proteomes" id="UP001472677"/>
    </source>
</evidence>
<reference evidence="1 2" key="1">
    <citation type="journal article" date="2024" name="G3 (Bethesda)">
        <title>Genome assembly of Hibiscus sabdariffa L. provides insights into metabolisms of medicinal natural products.</title>
        <authorList>
            <person name="Kim T."/>
        </authorList>
    </citation>
    <scope>NUCLEOTIDE SEQUENCE [LARGE SCALE GENOMIC DNA]</scope>
    <source>
        <strain evidence="1">TK-2024</strain>
        <tissue evidence="1">Old leaves</tissue>
    </source>
</reference>